<accession>A0A9D4QVB9</accession>
<dbReference type="SUPFAM" id="SSF57845">
    <property type="entry name" value="B-box zinc-binding domain"/>
    <property type="match status" value="1"/>
</dbReference>
<dbReference type="InterPro" id="IPR000315">
    <property type="entry name" value="Znf_B-box"/>
</dbReference>
<dbReference type="InterPro" id="IPR047153">
    <property type="entry name" value="TRIM45/56/19-like"/>
</dbReference>
<dbReference type="SUPFAM" id="SSF101898">
    <property type="entry name" value="NHL repeat"/>
    <property type="match status" value="1"/>
</dbReference>
<dbReference type="PANTHER" id="PTHR25462:SF296">
    <property type="entry name" value="MEIOTIC P26, ISOFORM F"/>
    <property type="match status" value="1"/>
</dbReference>
<proteinExistence type="predicted"/>
<dbReference type="EMBL" id="JAIWYP010000003">
    <property type="protein sequence ID" value="KAH3844318.1"/>
    <property type="molecule type" value="Genomic_DNA"/>
</dbReference>
<feature type="domain" description="B box-type" evidence="2">
    <location>
        <begin position="62"/>
        <end position="101"/>
    </location>
</feature>
<keyword evidence="1" id="KW-0479">Metal-binding</keyword>
<protein>
    <recommendedName>
        <fullName evidence="2">B box-type domain-containing protein</fullName>
    </recommendedName>
</protein>
<dbReference type="GO" id="GO:0061630">
    <property type="term" value="F:ubiquitin protein ligase activity"/>
    <property type="evidence" value="ECO:0007669"/>
    <property type="project" value="TreeGrafter"/>
</dbReference>
<evidence type="ECO:0000313" key="4">
    <source>
        <dbReference type="Proteomes" id="UP000828390"/>
    </source>
</evidence>
<dbReference type="Proteomes" id="UP000828390">
    <property type="component" value="Unassembled WGS sequence"/>
</dbReference>
<dbReference type="Gene3D" id="2.130.10.10">
    <property type="entry name" value="YVTN repeat-like/Quinoprotein amine dehydrogenase"/>
    <property type="match status" value="1"/>
</dbReference>
<keyword evidence="4" id="KW-1185">Reference proteome</keyword>
<keyword evidence="1" id="KW-0862">Zinc</keyword>
<gene>
    <name evidence="3" type="ORF">DPMN_086576</name>
</gene>
<dbReference type="OrthoDB" id="6123229at2759"/>
<reference evidence="3" key="2">
    <citation type="submission" date="2020-11" db="EMBL/GenBank/DDBJ databases">
        <authorList>
            <person name="McCartney M.A."/>
            <person name="Auch B."/>
            <person name="Kono T."/>
            <person name="Mallez S."/>
            <person name="Becker A."/>
            <person name="Gohl D.M."/>
            <person name="Silverstein K.A.T."/>
            <person name="Koren S."/>
            <person name="Bechman K.B."/>
            <person name="Herman A."/>
            <person name="Abrahante J.E."/>
            <person name="Garbe J."/>
        </authorList>
    </citation>
    <scope>NUCLEOTIDE SEQUENCE</scope>
    <source>
        <strain evidence="3">Duluth1</strain>
        <tissue evidence="3">Whole animal</tissue>
    </source>
</reference>
<dbReference type="Gene3D" id="3.30.160.60">
    <property type="entry name" value="Classic Zinc Finger"/>
    <property type="match status" value="1"/>
</dbReference>
<evidence type="ECO:0000256" key="1">
    <source>
        <dbReference type="PROSITE-ProRule" id="PRU00024"/>
    </source>
</evidence>
<dbReference type="PROSITE" id="PS50119">
    <property type="entry name" value="ZF_BBOX"/>
    <property type="match status" value="1"/>
</dbReference>
<reference evidence="3" key="1">
    <citation type="journal article" date="2019" name="bioRxiv">
        <title>The Genome of the Zebra Mussel, Dreissena polymorpha: A Resource for Invasive Species Research.</title>
        <authorList>
            <person name="McCartney M.A."/>
            <person name="Auch B."/>
            <person name="Kono T."/>
            <person name="Mallez S."/>
            <person name="Zhang Y."/>
            <person name="Obille A."/>
            <person name="Becker A."/>
            <person name="Abrahante J.E."/>
            <person name="Garbe J."/>
            <person name="Badalamenti J.P."/>
            <person name="Herman A."/>
            <person name="Mangelson H."/>
            <person name="Liachko I."/>
            <person name="Sullivan S."/>
            <person name="Sone E.D."/>
            <person name="Koren S."/>
            <person name="Silverstein K.A.T."/>
            <person name="Beckman K.B."/>
            <person name="Gohl D.M."/>
        </authorList>
    </citation>
    <scope>NUCLEOTIDE SEQUENCE</scope>
    <source>
        <strain evidence="3">Duluth1</strain>
        <tissue evidence="3">Whole animal</tissue>
    </source>
</reference>
<evidence type="ECO:0000259" key="2">
    <source>
        <dbReference type="PROSITE" id="PS50119"/>
    </source>
</evidence>
<keyword evidence="1" id="KW-0863">Zinc-finger</keyword>
<evidence type="ECO:0000313" key="3">
    <source>
        <dbReference type="EMBL" id="KAH3844318.1"/>
    </source>
</evidence>
<dbReference type="PANTHER" id="PTHR25462">
    <property type="entry name" value="BONUS, ISOFORM C-RELATED"/>
    <property type="match status" value="1"/>
</dbReference>
<dbReference type="GO" id="GO:0008270">
    <property type="term" value="F:zinc ion binding"/>
    <property type="evidence" value="ECO:0007669"/>
    <property type="project" value="UniProtKB-KW"/>
</dbReference>
<comment type="caution">
    <text evidence="3">The sequence shown here is derived from an EMBL/GenBank/DDBJ whole genome shotgun (WGS) entry which is preliminary data.</text>
</comment>
<organism evidence="3 4">
    <name type="scientific">Dreissena polymorpha</name>
    <name type="common">Zebra mussel</name>
    <name type="synonym">Mytilus polymorpha</name>
    <dbReference type="NCBI Taxonomy" id="45954"/>
    <lineage>
        <taxon>Eukaryota</taxon>
        <taxon>Metazoa</taxon>
        <taxon>Spiralia</taxon>
        <taxon>Lophotrochozoa</taxon>
        <taxon>Mollusca</taxon>
        <taxon>Bivalvia</taxon>
        <taxon>Autobranchia</taxon>
        <taxon>Heteroconchia</taxon>
        <taxon>Euheterodonta</taxon>
        <taxon>Imparidentia</taxon>
        <taxon>Neoheterodontei</taxon>
        <taxon>Myida</taxon>
        <taxon>Dreissenoidea</taxon>
        <taxon>Dreissenidae</taxon>
        <taxon>Dreissena</taxon>
    </lineage>
</organism>
<name>A0A9D4QVB9_DREPO</name>
<dbReference type="InterPro" id="IPR015943">
    <property type="entry name" value="WD40/YVTN_repeat-like_dom_sf"/>
</dbReference>
<dbReference type="AlphaFoldDB" id="A0A9D4QVB9"/>
<dbReference type="CDD" id="cd19776">
    <property type="entry name" value="Bbox2_TRIM25_C-IV"/>
    <property type="match status" value="1"/>
</dbReference>
<sequence length="560" mass="62830">MQCHYANPVLEINLLRQPPFSADCTELFCDQCSHLHTIFKPGKYDIISVADMDSVRVRVDMKGMDVCQEHDKKIKFYCQDHSKLCCSTCAFIHRKCEHVDELSSLSEQTRPELDALKESLQQIESDAEYIIDECKKSENDLNESIANMSVEVDEIQTRFNKLFENAKTTMLTEANGVKSKEMKKLDDRSAETTKLKEEITQLLPICVTLLEHGTPQQMFILSKYIDEKDHIMKASISAQQEVKLKQKLSVSFPRGLYELLELGENVMKLNSERKKTDQASPDCPSTLSRPVTLELIVSVDLPKTGDDEDYPFLTGLDFLPDGRLVAVDNTNCKCIIFNELLQIQGSPYTFQSNPFSVCACQNGLAVTGFDNTLHLLSVSSNNVISLKREIGTSSQFDSICHKTPSVMVVSAAKYQHPARMITMDGVELDFDRVEFPKKEYNIEESMCTYVQYNNTLVLTDRDAHTVNMYDIMKGTSRAVTDGNIQKPGNVCVGPGDTVMVCSSLNNSIVHLTVTGEILGTYLVDIGYLQSLSMSKDGTKLAVSNNVEGMNKLQLYKISHT</sequence>